<sequence length="163" mass="18007">MQSLEQLGMVIRSRSLEKPSLGILEESEYLLPSVSSAKSLLRNKLCFPCFTDLGIGQKFNPTTPTKNWEASVSGERGQKERENEQRSAYARERSEGGDRSGEQHIEQRPESGGSVGERRDSRERGSERERRGSDIDERTGSSAGPTTRLSTGLFSRASPEDGA</sequence>
<feature type="compositionally biased region" description="Polar residues" evidence="1">
    <location>
        <begin position="140"/>
        <end position="153"/>
    </location>
</feature>
<proteinExistence type="predicted"/>
<dbReference type="AlphaFoldDB" id="A0AAP0PQV8"/>
<feature type="region of interest" description="Disordered" evidence="1">
    <location>
        <begin position="55"/>
        <end position="163"/>
    </location>
</feature>
<name>A0AAP0PQV8_9MAGN</name>
<evidence type="ECO:0000313" key="3">
    <source>
        <dbReference type="Proteomes" id="UP001420932"/>
    </source>
</evidence>
<protein>
    <submittedName>
        <fullName evidence="2">Uncharacterized protein</fullName>
    </submittedName>
</protein>
<dbReference type="Proteomes" id="UP001420932">
    <property type="component" value="Unassembled WGS sequence"/>
</dbReference>
<keyword evidence="3" id="KW-1185">Reference proteome</keyword>
<evidence type="ECO:0000313" key="2">
    <source>
        <dbReference type="EMBL" id="KAK9151135.1"/>
    </source>
</evidence>
<accession>A0AAP0PQV8</accession>
<gene>
    <name evidence="2" type="ORF">Syun_009444</name>
</gene>
<organism evidence="2 3">
    <name type="scientific">Stephania yunnanensis</name>
    <dbReference type="NCBI Taxonomy" id="152371"/>
    <lineage>
        <taxon>Eukaryota</taxon>
        <taxon>Viridiplantae</taxon>
        <taxon>Streptophyta</taxon>
        <taxon>Embryophyta</taxon>
        <taxon>Tracheophyta</taxon>
        <taxon>Spermatophyta</taxon>
        <taxon>Magnoliopsida</taxon>
        <taxon>Ranunculales</taxon>
        <taxon>Menispermaceae</taxon>
        <taxon>Menispermoideae</taxon>
        <taxon>Cissampelideae</taxon>
        <taxon>Stephania</taxon>
    </lineage>
</organism>
<feature type="compositionally biased region" description="Basic and acidic residues" evidence="1">
    <location>
        <begin position="116"/>
        <end position="139"/>
    </location>
</feature>
<evidence type="ECO:0000256" key="1">
    <source>
        <dbReference type="SAM" id="MobiDB-lite"/>
    </source>
</evidence>
<feature type="compositionally biased region" description="Polar residues" evidence="1">
    <location>
        <begin position="59"/>
        <end position="70"/>
    </location>
</feature>
<comment type="caution">
    <text evidence="2">The sequence shown here is derived from an EMBL/GenBank/DDBJ whole genome shotgun (WGS) entry which is preliminary data.</text>
</comment>
<feature type="compositionally biased region" description="Basic and acidic residues" evidence="1">
    <location>
        <begin position="76"/>
        <end position="109"/>
    </location>
</feature>
<reference evidence="2 3" key="1">
    <citation type="submission" date="2024-01" db="EMBL/GenBank/DDBJ databases">
        <title>Genome assemblies of Stephania.</title>
        <authorList>
            <person name="Yang L."/>
        </authorList>
    </citation>
    <scope>NUCLEOTIDE SEQUENCE [LARGE SCALE GENOMIC DNA]</scope>
    <source>
        <strain evidence="2">YNDBR</strain>
        <tissue evidence="2">Leaf</tissue>
    </source>
</reference>
<dbReference type="EMBL" id="JBBNAF010000004">
    <property type="protein sequence ID" value="KAK9151135.1"/>
    <property type="molecule type" value="Genomic_DNA"/>
</dbReference>